<evidence type="ECO:0000256" key="10">
    <source>
        <dbReference type="ARBA" id="ARBA00023004"/>
    </source>
</evidence>
<evidence type="ECO:0000259" key="14">
    <source>
        <dbReference type="Pfam" id="PF01292"/>
    </source>
</evidence>
<evidence type="ECO:0000256" key="3">
    <source>
        <dbReference type="ARBA" id="ARBA00022448"/>
    </source>
</evidence>
<accession>A0A6B8M4B4</accession>
<dbReference type="PANTHER" id="PTHR30529:SF1">
    <property type="entry name" value="CYTOCHROME B561 HOMOLOG 2"/>
    <property type="match status" value="1"/>
</dbReference>
<dbReference type="GO" id="GO:0005886">
    <property type="term" value="C:plasma membrane"/>
    <property type="evidence" value="ECO:0007669"/>
    <property type="project" value="UniProtKB-SubCell"/>
</dbReference>
<evidence type="ECO:0000256" key="13">
    <source>
        <dbReference type="SAM" id="Phobius"/>
    </source>
</evidence>
<comment type="similarity">
    <text evidence="12">Belongs to the cytochrome b561 family.</text>
</comment>
<keyword evidence="11 13" id="KW-0472">Membrane</keyword>
<keyword evidence="16" id="KW-1185">Reference proteome</keyword>
<gene>
    <name evidence="15" type="ORF">F7D14_15590</name>
</gene>
<keyword evidence="3" id="KW-0813">Transport</keyword>
<dbReference type="GO" id="GO:0022904">
    <property type="term" value="P:respiratory electron transport chain"/>
    <property type="evidence" value="ECO:0007669"/>
    <property type="project" value="InterPro"/>
</dbReference>
<feature type="transmembrane region" description="Helical" evidence="13">
    <location>
        <begin position="93"/>
        <end position="114"/>
    </location>
</feature>
<evidence type="ECO:0000256" key="9">
    <source>
        <dbReference type="ARBA" id="ARBA00022989"/>
    </source>
</evidence>
<evidence type="ECO:0000256" key="12">
    <source>
        <dbReference type="ARBA" id="ARBA00037975"/>
    </source>
</evidence>
<dbReference type="KEGG" id="mpar:F7D14_15590"/>
<feature type="transmembrane region" description="Helical" evidence="13">
    <location>
        <begin position="17"/>
        <end position="35"/>
    </location>
</feature>
<keyword evidence="6 13" id="KW-0812">Transmembrane</keyword>
<feature type="transmembrane region" description="Helical" evidence="13">
    <location>
        <begin position="50"/>
        <end position="72"/>
    </location>
</feature>
<comment type="cofactor">
    <cofactor evidence="1">
        <name>heme b</name>
        <dbReference type="ChEBI" id="CHEBI:60344"/>
    </cofactor>
</comment>
<dbReference type="GO" id="GO:0020037">
    <property type="term" value="F:heme binding"/>
    <property type="evidence" value="ECO:0007669"/>
    <property type="project" value="TreeGrafter"/>
</dbReference>
<evidence type="ECO:0000256" key="1">
    <source>
        <dbReference type="ARBA" id="ARBA00001970"/>
    </source>
</evidence>
<evidence type="ECO:0000256" key="4">
    <source>
        <dbReference type="ARBA" id="ARBA00022475"/>
    </source>
</evidence>
<evidence type="ECO:0000313" key="15">
    <source>
        <dbReference type="EMBL" id="QGM98764.1"/>
    </source>
</evidence>
<dbReference type="InterPro" id="IPR016174">
    <property type="entry name" value="Di-haem_cyt_TM"/>
</dbReference>
<dbReference type="GO" id="GO:0046872">
    <property type="term" value="F:metal ion binding"/>
    <property type="evidence" value="ECO:0007669"/>
    <property type="project" value="UniProtKB-KW"/>
</dbReference>
<dbReference type="InterPro" id="IPR052168">
    <property type="entry name" value="Cytochrome_b561_oxidase"/>
</dbReference>
<evidence type="ECO:0000256" key="5">
    <source>
        <dbReference type="ARBA" id="ARBA00022617"/>
    </source>
</evidence>
<comment type="subcellular location">
    <subcellularLocation>
        <location evidence="2">Cell membrane</location>
        <topology evidence="2">Multi-pass membrane protein</topology>
    </subcellularLocation>
</comment>
<feature type="domain" description="Cytochrome b561 bacterial/Ni-hydrogenase" evidence="14">
    <location>
        <begin position="10"/>
        <end position="181"/>
    </location>
</feature>
<dbReference type="GO" id="GO:0009055">
    <property type="term" value="F:electron transfer activity"/>
    <property type="evidence" value="ECO:0007669"/>
    <property type="project" value="InterPro"/>
</dbReference>
<dbReference type="Gene3D" id="1.20.950.20">
    <property type="entry name" value="Transmembrane di-heme cytochromes, Chain C"/>
    <property type="match status" value="1"/>
</dbReference>
<evidence type="ECO:0000256" key="8">
    <source>
        <dbReference type="ARBA" id="ARBA00022982"/>
    </source>
</evidence>
<evidence type="ECO:0000313" key="16">
    <source>
        <dbReference type="Proteomes" id="UP000422569"/>
    </source>
</evidence>
<keyword evidence="4" id="KW-1003">Cell membrane</keyword>
<keyword evidence="10" id="KW-0408">Iron</keyword>
<dbReference type="PANTHER" id="PTHR30529">
    <property type="entry name" value="CYTOCHROME B561"/>
    <property type="match status" value="1"/>
</dbReference>
<evidence type="ECO:0000256" key="6">
    <source>
        <dbReference type="ARBA" id="ARBA00022692"/>
    </source>
</evidence>
<dbReference type="AlphaFoldDB" id="A0A6B8M4B4"/>
<keyword evidence="9 13" id="KW-1133">Transmembrane helix</keyword>
<keyword evidence="5" id="KW-0349">Heme</keyword>
<keyword evidence="8" id="KW-0249">Electron transport</keyword>
<evidence type="ECO:0000256" key="11">
    <source>
        <dbReference type="ARBA" id="ARBA00023136"/>
    </source>
</evidence>
<dbReference type="Pfam" id="PF01292">
    <property type="entry name" value="Ni_hydr_CYTB"/>
    <property type="match status" value="1"/>
</dbReference>
<evidence type="ECO:0000256" key="2">
    <source>
        <dbReference type="ARBA" id="ARBA00004651"/>
    </source>
</evidence>
<keyword evidence="7" id="KW-0479">Metal-binding</keyword>
<dbReference type="InterPro" id="IPR011577">
    <property type="entry name" value="Cyt_b561_bac/Ni-Hgenase"/>
</dbReference>
<reference evidence="15 16" key="1">
    <citation type="submission" date="2019-09" db="EMBL/GenBank/DDBJ databases">
        <title>Isolation and complete genome sequencing of Methylocystis species.</title>
        <authorList>
            <person name="Rumah B.L."/>
            <person name="Stead C.E."/>
            <person name="Stevens B.C."/>
            <person name="Minton N.P."/>
            <person name="Grosse-Honebrink A."/>
            <person name="Zhang Y."/>
        </authorList>
    </citation>
    <scope>NUCLEOTIDE SEQUENCE [LARGE SCALE GENOMIC DNA]</scope>
    <source>
        <strain evidence="15 16">BRCS2</strain>
    </source>
</reference>
<proteinExistence type="inferred from homology"/>
<sequence length="187" mass="20396">MSDASTAALRYSPPAQAFHWLTVLFVAAAWTLGVLGDDLPKGSIRHMGEFVHVILGEMVALLLLLRVVWRFVTPAPALETTRFGAPALLATRLVHLALYALLVAVPVVGVVTLFHGGEPLSLFGVVDIPSPWPRNRELKHYSKEIHELLAHALVLLAVLHASAALAHHYVMKDRALKRMLPAFLGAD</sequence>
<evidence type="ECO:0000256" key="7">
    <source>
        <dbReference type="ARBA" id="ARBA00022723"/>
    </source>
</evidence>
<dbReference type="EMBL" id="CP044331">
    <property type="protein sequence ID" value="QGM98764.1"/>
    <property type="molecule type" value="Genomic_DNA"/>
</dbReference>
<feature type="transmembrane region" description="Helical" evidence="13">
    <location>
        <begin position="148"/>
        <end position="170"/>
    </location>
</feature>
<protein>
    <submittedName>
        <fullName evidence="15">Cytochrome b</fullName>
    </submittedName>
</protein>
<dbReference type="Proteomes" id="UP000422569">
    <property type="component" value="Chromosome"/>
</dbReference>
<dbReference type="SUPFAM" id="SSF81342">
    <property type="entry name" value="Transmembrane di-heme cytochromes"/>
    <property type="match status" value="1"/>
</dbReference>
<dbReference type="RefSeq" id="WP_026016422.1">
    <property type="nucleotide sequence ID" value="NZ_CP044331.1"/>
</dbReference>
<organism evidence="15 16">
    <name type="scientific">Methylocystis parvus</name>
    <dbReference type="NCBI Taxonomy" id="134"/>
    <lineage>
        <taxon>Bacteria</taxon>
        <taxon>Pseudomonadati</taxon>
        <taxon>Pseudomonadota</taxon>
        <taxon>Alphaproteobacteria</taxon>
        <taxon>Hyphomicrobiales</taxon>
        <taxon>Methylocystaceae</taxon>
        <taxon>Methylocystis</taxon>
    </lineage>
</organism>
<name>A0A6B8M4B4_9HYPH</name>